<evidence type="ECO:0000313" key="1">
    <source>
        <dbReference type="EMBL" id="PLU06742.1"/>
    </source>
</evidence>
<keyword evidence="2" id="KW-1185">Reference proteome</keyword>
<comment type="caution">
    <text evidence="1">The sequence shown here is derived from an EMBL/GenBank/DDBJ whole genome shotgun (WGS) entry which is preliminary data.</text>
</comment>
<sequence>MRAVSDEHASIIKAATAAAYEALGGVSRAAEALGVASSTLTKYASMGEEWRDSFIRLDLAAELDRRCDHPFLLTAMSRIVKDERVPSFGAVTASAVLRLDGVLDDVVRAVAAALDDDDHIDASERQAIRNRIVAAQQYLARLDAMMMAGAR</sequence>
<accession>A0ABX4TQL0</accession>
<protein>
    <submittedName>
        <fullName evidence="1">Uncharacterized protein</fullName>
    </submittedName>
</protein>
<dbReference type="RefSeq" id="WP_102033089.1">
    <property type="nucleotide sequence ID" value="NZ_NBUC01000047.1"/>
</dbReference>
<evidence type="ECO:0000313" key="2">
    <source>
        <dbReference type="Proteomes" id="UP001190825"/>
    </source>
</evidence>
<name>A0ABX4TQL0_9HYPH</name>
<gene>
    <name evidence="1" type="ORF">BMJ33_05865</name>
</gene>
<organism evidence="1 2">
    <name type="scientific">Sinorhizobium medicae</name>
    <dbReference type="NCBI Taxonomy" id="110321"/>
    <lineage>
        <taxon>Bacteria</taxon>
        <taxon>Pseudomonadati</taxon>
        <taxon>Pseudomonadota</taxon>
        <taxon>Alphaproteobacteria</taxon>
        <taxon>Hyphomicrobiales</taxon>
        <taxon>Rhizobiaceae</taxon>
        <taxon>Sinorhizobium/Ensifer group</taxon>
        <taxon>Sinorhizobium</taxon>
    </lineage>
</organism>
<proteinExistence type="predicted"/>
<reference evidence="1 2" key="1">
    <citation type="journal article" date="2018" name="FEMS Microbiol. Ecol.">
        <title>Co-invading symbiotic mutualists of Medicago polymorpha retain high ancestral diversity and contain diverse accessory genomes.</title>
        <authorList>
            <person name="Porter S.S."/>
            <person name="Faber-Hammond J.J."/>
            <person name="Friesen M.L."/>
        </authorList>
    </citation>
    <scope>NUCLEOTIDE SEQUENCE [LARGE SCALE GENOMIC DNA]</scope>
    <source>
        <strain evidence="1 2">Str16</strain>
    </source>
</reference>
<dbReference type="EMBL" id="NBUC01000047">
    <property type="protein sequence ID" value="PLU06742.1"/>
    <property type="molecule type" value="Genomic_DNA"/>
</dbReference>
<dbReference type="Proteomes" id="UP001190825">
    <property type="component" value="Unassembled WGS sequence"/>
</dbReference>